<dbReference type="SMART" id="SM00065">
    <property type="entry name" value="GAF"/>
    <property type="match status" value="2"/>
</dbReference>
<evidence type="ECO:0000256" key="5">
    <source>
        <dbReference type="ARBA" id="ARBA00022777"/>
    </source>
</evidence>
<keyword evidence="11" id="KW-1185">Reference proteome</keyword>
<dbReference type="InterPro" id="IPR011712">
    <property type="entry name" value="Sig_transdc_His_kin_sub3_dim/P"/>
</dbReference>
<protein>
    <recommendedName>
        <fullName evidence="2">histidine kinase</fullName>
        <ecNumber evidence="2">2.7.13.3</ecNumber>
    </recommendedName>
</protein>
<evidence type="ECO:0000256" key="4">
    <source>
        <dbReference type="ARBA" id="ARBA00022741"/>
    </source>
</evidence>
<dbReference type="SMART" id="SM00387">
    <property type="entry name" value="HATPase_c"/>
    <property type="match status" value="1"/>
</dbReference>
<evidence type="ECO:0000256" key="8">
    <source>
        <dbReference type="SAM" id="Coils"/>
    </source>
</evidence>
<dbReference type="Pfam" id="PF13185">
    <property type="entry name" value="GAF_2"/>
    <property type="match status" value="1"/>
</dbReference>
<evidence type="ECO:0000256" key="6">
    <source>
        <dbReference type="ARBA" id="ARBA00022840"/>
    </source>
</evidence>
<proteinExistence type="predicted"/>
<evidence type="ECO:0000259" key="9">
    <source>
        <dbReference type="PROSITE" id="PS50109"/>
    </source>
</evidence>
<dbReference type="InterPro" id="IPR005467">
    <property type="entry name" value="His_kinase_dom"/>
</dbReference>
<dbReference type="GO" id="GO:0005524">
    <property type="term" value="F:ATP binding"/>
    <property type="evidence" value="ECO:0007669"/>
    <property type="project" value="UniProtKB-KW"/>
</dbReference>
<dbReference type="GO" id="GO:0000155">
    <property type="term" value="F:phosphorelay sensor kinase activity"/>
    <property type="evidence" value="ECO:0007669"/>
    <property type="project" value="InterPro"/>
</dbReference>
<dbReference type="PANTHER" id="PTHR24421:SF40">
    <property type="entry name" value="SENSOR HISTIDINE KINASE YHCY"/>
    <property type="match status" value="1"/>
</dbReference>
<dbReference type="Pfam" id="PF07730">
    <property type="entry name" value="HisKA_3"/>
    <property type="match status" value="1"/>
</dbReference>
<dbReference type="GO" id="GO:0016020">
    <property type="term" value="C:membrane"/>
    <property type="evidence" value="ECO:0007669"/>
    <property type="project" value="InterPro"/>
</dbReference>
<evidence type="ECO:0000256" key="2">
    <source>
        <dbReference type="ARBA" id="ARBA00012438"/>
    </source>
</evidence>
<keyword evidence="5" id="KW-0418">Kinase</keyword>
<evidence type="ECO:0000313" key="10">
    <source>
        <dbReference type="EMBL" id="CAG7643529.1"/>
    </source>
</evidence>
<sequence>MKEPRVHELLTLKTIAEALNQSNELSPMLNVVLKQLLELTGLTAGWIFLCDPEMVHLLRGRSGHSGYICVADAGLPPALQMNDKQPMRCGSCWCLDRFHSGRLQHAVNILNCKRLEDAVAHEWGDTEGITHHATVPLRTGDRKIGVLNVAAPGKSHFTEEELALLQSVALQIGGAVERMRLYAGEQRRAELFARLGEFGRELSAAAGADAAARPERLYERAASLIGAHFDWPVAALFEPDGDDFVLRAVCADGCTTAPHARLPRDAAGWLGRAAAARRFVSAAGGDAAALISCGELRPSLPPLSAALAAPVPFAGQPGAGVLLVGDGNAGELHRVDGEVLQAIGKHVAAAVETARLAENRRELARMEERHRLARDLHDSVSQMLFSISMTAKGVESMLSGLPPDLDSSRSAVKDMQSLSHHALKEMRSFIMQLRPQRLEGGLATALKAYGEKLNLTVHVRLGALRELPSAVEDALWRIGQEALNNVCKHAGTGEADIWIELSPDEAVLRITDRGRGIAKRRPSPRRESIGLSTMRERAEALGGQFTLTSAYRKGTQVQAVIPLPPLNESNGLGR</sequence>
<organism evidence="10 11">
    <name type="scientific">Paenibacillus solanacearum</name>
    <dbReference type="NCBI Taxonomy" id="2048548"/>
    <lineage>
        <taxon>Bacteria</taxon>
        <taxon>Bacillati</taxon>
        <taxon>Bacillota</taxon>
        <taxon>Bacilli</taxon>
        <taxon>Bacillales</taxon>
        <taxon>Paenibacillaceae</taxon>
        <taxon>Paenibacillus</taxon>
    </lineage>
</organism>
<dbReference type="Proteomes" id="UP000693672">
    <property type="component" value="Unassembled WGS sequence"/>
</dbReference>
<accession>A0A916K7X2</accession>
<keyword evidence="6" id="KW-0067">ATP-binding</keyword>
<dbReference type="PROSITE" id="PS50109">
    <property type="entry name" value="HIS_KIN"/>
    <property type="match status" value="1"/>
</dbReference>
<reference evidence="10" key="1">
    <citation type="submission" date="2021-06" db="EMBL/GenBank/DDBJ databases">
        <authorList>
            <person name="Criscuolo A."/>
        </authorList>
    </citation>
    <scope>NUCLEOTIDE SEQUENCE</scope>
    <source>
        <strain evidence="10">CIP111600</strain>
    </source>
</reference>
<keyword evidence="3" id="KW-0808">Transferase</keyword>
<feature type="coiled-coil region" evidence="8">
    <location>
        <begin position="349"/>
        <end position="376"/>
    </location>
</feature>
<name>A0A916K7X2_9BACL</name>
<dbReference type="Pfam" id="PF02518">
    <property type="entry name" value="HATPase_c"/>
    <property type="match status" value="1"/>
</dbReference>
<feature type="domain" description="Histidine kinase" evidence="9">
    <location>
        <begin position="371"/>
        <end position="565"/>
    </location>
</feature>
<keyword evidence="7" id="KW-0902">Two-component regulatory system</keyword>
<dbReference type="InterPro" id="IPR050482">
    <property type="entry name" value="Sensor_HK_TwoCompSys"/>
</dbReference>
<comment type="catalytic activity">
    <reaction evidence="1">
        <text>ATP + protein L-histidine = ADP + protein N-phospho-L-histidine.</text>
        <dbReference type="EC" id="2.7.13.3"/>
    </reaction>
</comment>
<gene>
    <name evidence="10" type="ORF">PAESOLCIP111_04492</name>
</gene>
<dbReference type="PANTHER" id="PTHR24421">
    <property type="entry name" value="NITRATE/NITRITE SENSOR PROTEIN NARX-RELATED"/>
    <property type="match status" value="1"/>
</dbReference>
<dbReference type="RefSeq" id="WP_281426948.1">
    <property type="nucleotide sequence ID" value="NZ_CAJVAS010000025.1"/>
</dbReference>
<keyword evidence="4" id="KW-0547">Nucleotide-binding</keyword>
<comment type="caution">
    <text evidence="10">The sequence shown here is derived from an EMBL/GenBank/DDBJ whole genome shotgun (WGS) entry which is preliminary data.</text>
</comment>
<dbReference type="EMBL" id="CAJVAS010000025">
    <property type="protein sequence ID" value="CAG7643529.1"/>
    <property type="molecule type" value="Genomic_DNA"/>
</dbReference>
<dbReference type="InterPro" id="IPR003594">
    <property type="entry name" value="HATPase_dom"/>
</dbReference>
<keyword evidence="8" id="KW-0175">Coiled coil</keyword>
<dbReference type="AlphaFoldDB" id="A0A916K7X2"/>
<dbReference type="CDD" id="cd16917">
    <property type="entry name" value="HATPase_UhpB-NarQ-NarX-like"/>
    <property type="match status" value="1"/>
</dbReference>
<evidence type="ECO:0000256" key="7">
    <source>
        <dbReference type="ARBA" id="ARBA00023012"/>
    </source>
</evidence>
<dbReference type="EC" id="2.7.13.3" evidence="2"/>
<evidence type="ECO:0000256" key="3">
    <source>
        <dbReference type="ARBA" id="ARBA00022679"/>
    </source>
</evidence>
<evidence type="ECO:0000313" key="11">
    <source>
        <dbReference type="Proteomes" id="UP000693672"/>
    </source>
</evidence>
<evidence type="ECO:0000256" key="1">
    <source>
        <dbReference type="ARBA" id="ARBA00000085"/>
    </source>
</evidence>
<dbReference type="InterPro" id="IPR003018">
    <property type="entry name" value="GAF"/>
</dbReference>
<dbReference type="GO" id="GO:0046983">
    <property type="term" value="F:protein dimerization activity"/>
    <property type="evidence" value="ECO:0007669"/>
    <property type="project" value="InterPro"/>
</dbReference>